<comment type="caution">
    <text evidence="1">The sequence shown here is derived from an EMBL/GenBank/DDBJ whole genome shotgun (WGS) entry which is preliminary data.</text>
</comment>
<organism evidence="1 2">
    <name type="scientific">Dreissena polymorpha</name>
    <name type="common">Zebra mussel</name>
    <name type="synonym">Mytilus polymorpha</name>
    <dbReference type="NCBI Taxonomy" id="45954"/>
    <lineage>
        <taxon>Eukaryota</taxon>
        <taxon>Metazoa</taxon>
        <taxon>Spiralia</taxon>
        <taxon>Lophotrochozoa</taxon>
        <taxon>Mollusca</taxon>
        <taxon>Bivalvia</taxon>
        <taxon>Autobranchia</taxon>
        <taxon>Heteroconchia</taxon>
        <taxon>Euheterodonta</taxon>
        <taxon>Imparidentia</taxon>
        <taxon>Neoheterodontei</taxon>
        <taxon>Myida</taxon>
        <taxon>Dreissenoidea</taxon>
        <taxon>Dreissenidae</taxon>
        <taxon>Dreissena</taxon>
    </lineage>
</organism>
<dbReference type="AlphaFoldDB" id="A0A9D4FP60"/>
<dbReference type="EMBL" id="JAIWYP010000007">
    <property type="protein sequence ID" value="KAH3801616.1"/>
    <property type="molecule type" value="Genomic_DNA"/>
</dbReference>
<evidence type="ECO:0000313" key="2">
    <source>
        <dbReference type="Proteomes" id="UP000828390"/>
    </source>
</evidence>
<reference evidence="1" key="1">
    <citation type="journal article" date="2019" name="bioRxiv">
        <title>The Genome of the Zebra Mussel, Dreissena polymorpha: A Resource for Invasive Species Research.</title>
        <authorList>
            <person name="McCartney M.A."/>
            <person name="Auch B."/>
            <person name="Kono T."/>
            <person name="Mallez S."/>
            <person name="Zhang Y."/>
            <person name="Obille A."/>
            <person name="Becker A."/>
            <person name="Abrahante J.E."/>
            <person name="Garbe J."/>
            <person name="Badalamenti J.P."/>
            <person name="Herman A."/>
            <person name="Mangelson H."/>
            <person name="Liachko I."/>
            <person name="Sullivan S."/>
            <person name="Sone E.D."/>
            <person name="Koren S."/>
            <person name="Silverstein K.A.T."/>
            <person name="Beckman K.B."/>
            <person name="Gohl D.M."/>
        </authorList>
    </citation>
    <scope>NUCLEOTIDE SEQUENCE</scope>
    <source>
        <strain evidence="1">Duluth1</strain>
        <tissue evidence="1">Whole animal</tissue>
    </source>
</reference>
<evidence type="ECO:0000313" key="1">
    <source>
        <dbReference type="EMBL" id="KAH3801616.1"/>
    </source>
</evidence>
<reference evidence="1" key="2">
    <citation type="submission" date="2020-11" db="EMBL/GenBank/DDBJ databases">
        <authorList>
            <person name="McCartney M.A."/>
            <person name="Auch B."/>
            <person name="Kono T."/>
            <person name="Mallez S."/>
            <person name="Becker A."/>
            <person name="Gohl D.M."/>
            <person name="Silverstein K.A.T."/>
            <person name="Koren S."/>
            <person name="Bechman K.B."/>
            <person name="Herman A."/>
            <person name="Abrahante J.E."/>
            <person name="Garbe J."/>
        </authorList>
    </citation>
    <scope>NUCLEOTIDE SEQUENCE</scope>
    <source>
        <strain evidence="1">Duluth1</strain>
        <tissue evidence="1">Whole animal</tissue>
    </source>
</reference>
<accession>A0A9D4FP60</accession>
<proteinExistence type="predicted"/>
<protein>
    <submittedName>
        <fullName evidence="1">Uncharacterized protein</fullName>
    </submittedName>
</protein>
<sequence>MALGPNNFVNKWEWPRLFRQAHDESFSVAKIVRGFRKCGIYPVDRNAIPKTALAPSVPFDVQPTTHNIITQSGVDNVVARQPDPRDHHTEVLETAHAGTVLNEAELIELFTSGQYPCTVDPVTGNLEVSLQLFNGQPVQQSDKRKNSVHDWSVVVDQEFALPTSERTMEKPNARKLTSHRILTFEEIVEKTRRKKKGSNKKKKVGNWRGLLKKRNPKQNKMNCVKKKTQQLYDIENKFKYLYFYYLLK</sequence>
<keyword evidence="2" id="KW-1185">Reference proteome</keyword>
<gene>
    <name evidence="1" type="ORF">DPMN_155272</name>
</gene>
<dbReference type="Proteomes" id="UP000828390">
    <property type="component" value="Unassembled WGS sequence"/>
</dbReference>
<name>A0A9D4FP60_DREPO</name>